<feature type="domain" description="Myb-like" evidence="2">
    <location>
        <begin position="561"/>
        <end position="609"/>
    </location>
</feature>
<feature type="compositionally biased region" description="Basic and acidic residues" evidence="1">
    <location>
        <begin position="419"/>
        <end position="432"/>
    </location>
</feature>
<feature type="compositionally biased region" description="Polar residues" evidence="1">
    <location>
        <begin position="333"/>
        <end position="350"/>
    </location>
</feature>
<feature type="compositionally biased region" description="Basic and acidic residues" evidence="1">
    <location>
        <begin position="361"/>
        <end position="370"/>
    </location>
</feature>
<feature type="region of interest" description="Disordered" evidence="1">
    <location>
        <begin position="220"/>
        <end position="489"/>
    </location>
</feature>
<feature type="compositionally biased region" description="Basic and acidic residues" evidence="1">
    <location>
        <begin position="53"/>
        <end position="64"/>
    </location>
</feature>
<name>A0A6A6DBQ9_9PEZI</name>
<feature type="compositionally biased region" description="Low complexity" evidence="1">
    <location>
        <begin position="459"/>
        <end position="471"/>
    </location>
</feature>
<evidence type="ECO:0000313" key="3">
    <source>
        <dbReference type="EMBL" id="KAF2176867.1"/>
    </source>
</evidence>
<feature type="compositionally biased region" description="Basic and acidic residues" evidence="1">
    <location>
        <begin position="277"/>
        <end position="286"/>
    </location>
</feature>
<evidence type="ECO:0000256" key="1">
    <source>
        <dbReference type="SAM" id="MobiDB-lite"/>
    </source>
</evidence>
<protein>
    <recommendedName>
        <fullName evidence="2">Myb-like domain-containing protein</fullName>
    </recommendedName>
</protein>
<dbReference type="SMART" id="SM00717">
    <property type="entry name" value="SANT"/>
    <property type="match status" value="1"/>
</dbReference>
<dbReference type="SUPFAM" id="SSF46689">
    <property type="entry name" value="Homeodomain-like"/>
    <property type="match status" value="1"/>
</dbReference>
<dbReference type="Proteomes" id="UP000800200">
    <property type="component" value="Unassembled WGS sequence"/>
</dbReference>
<gene>
    <name evidence="3" type="ORF">K469DRAFT_395500</name>
</gene>
<feature type="compositionally biased region" description="Polar residues" evidence="1">
    <location>
        <begin position="300"/>
        <end position="320"/>
    </location>
</feature>
<feature type="compositionally biased region" description="Acidic residues" evidence="1">
    <location>
        <begin position="142"/>
        <end position="166"/>
    </location>
</feature>
<feature type="compositionally biased region" description="Basic and acidic residues" evidence="1">
    <location>
        <begin position="96"/>
        <end position="123"/>
    </location>
</feature>
<feature type="compositionally biased region" description="Basic and acidic residues" evidence="1">
    <location>
        <begin position="389"/>
        <end position="399"/>
    </location>
</feature>
<dbReference type="Gene3D" id="1.10.10.60">
    <property type="entry name" value="Homeodomain-like"/>
    <property type="match status" value="1"/>
</dbReference>
<feature type="compositionally biased region" description="Basic residues" evidence="1">
    <location>
        <begin position="480"/>
        <end position="489"/>
    </location>
</feature>
<reference evidence="3" key="1">
    <citation type="journal article" date="2020" name="Stud. Mycol.">
        <title>101 Dothideomycetes genomes: a test case for predicting lifestyles and emergence of pathogens.</title>
        <authorList>
            <person name="Haridas S."/>
            <person name="Albert R."/>
            <person name="Binder M."/>
            <person name="Bloem J."/>
            <person name="Labutti K."/>
            <person name="Salamov A."/>
            <person name="Andreopoulos B."/>
            <person name="Baker S."/>
            <person name="Barry K."/>
            <person name="Bills G."/>
            <person name="Bluhm B."/>
            <person name="Cannon C."/>
            <person name="Castanera R."/>
            <person name="Culley D."/>
            <person name="Daum C."/>
            <person name="Ezra D."/>
            <person name="Gonzalez J."/>
            <person name="Henrissat B."/>
            <person name="Kuo A."/>
            <person name="Liang C."/>
            <person name="Lipzen A."/>
            <person name="Lutzoni F."/>
            <person name="Magnuson J."/>
            <person name="Mondo S."/>
            <person name="Nolan M."/>
            <person name="Ohm R."/>
            <person name="Pangilinan J."/>
            <person name="Park H.-J."/>
            <person name="Ramirez L."/>
            <person name="Alfaro M."/>
            <person name="Sun H."/>
            <person name="Tritt A."/>
            <person name="Yoshinaga Y."/>
            <person name="Zwiers L.-H."/>
            <person name="Turgeon B."/>
            <person name="Goodwin S."/>
            <person name="Spatafora J."/>
            <person name="Crous P."/>
            <person name="Grigoriev I."/>
        </authorList>
    </citation>
    <scope>NUCLEOTIDE SEQUENCE</scope>
    <source>
        <strain evidence="3">CBS 207.26</strain>
    </source>
</reference>
<dbReference type="EMBL" id="ML994699">
    <property type="protein sequence ID" value="KAF2176867.1"/>
    <property type="molecule type" value="Genomic_DNA"/>
</dbReference>
<organism evidence="3 4">
    <name type="scientific">Zopfia rhizophila CBS 207.26</name>
    <dbReference type="NCBI Taxonomy" id="1314779"/>
    <lineage>
        <taxon>Eukaryota</taxon>
        <taxon>Fungi</taxon>
        <taxon>Dikarya</taxon>
        <taxon>Ascomycota</taxon>
        <taxon>Pezizomycotina</taxon>
        <taxon>Dothideomycetes</taxon>
        <taxon>Dothideomycetes incertae sedis</taxon>
        <taxon>Zopfiaceae</taxon>
        <taxon>Zopfia</taxon>
    </lineage>
</organism>
<accession>A0A6A6DBQ9</accession>
<feature type="compositionally biased region" description="Polar residues" evidence="1">
    <location>
        <begin position="124"/>
        <end position="137"/>
    </location>
</feature>
<dbReference type="InterPro" id="IPR001005">
    <property type="entry name" value="SANT/Myb"/>
</dbReference>
<feature type="compositionally biased region" description="Basic residues" evidence="1">
    <location>
        <begin position="447"/>
        <end position="458"/>
    </location>
</feature>
<dbReference type="CDD" id="cd00167">
    <property type="entry name" value="SANT"/>
    <property type="match status" value="1"/>
</dbReference>
<evidence type="ECO:0000313" key="4">
    <source>
        <dbReference type="Proteomes" id="UP000800200"/>
    </source>
</evidence>
<feature type="compositionally biased region" description="Acidic residues" evidence="1">
    <location>
        <begin position="400"/>
        <end position="418"/>
    </location>
</feature>
<dbReference type="Pfam" id="PF13921">
    <property type="entry name" value="Myb_DNA-bind_6"/>
    <property type="match status" value="1"/>
</dbReference>
<feature type="compositionally biased region" description="Acidic residues" evidence="1">
    <location>
        <begin position="378"/>
        <end position="388"/>
    </location>
</feature>
<feature type="region of interest" description="Disordered" evidence="1">
    <location>
        <begin position="53"/>
        <end position="167"/>
    </location>
</feature>
<sequence length="627" mass="70302">MATPFNTFRVPQMHTHSQFISYNGPPAPKLTSRRYIPKNASSIPDIDKILSTELESNTKSKDRGVPTPTSNRAESVDLACLDSRIDGEIGGDDDDFRPQDERESVGSEHSRSREAACVERRVESLNQPATTEGNSRKNAVVIDDDQTDTDTDTDYEDEFPPWEDDAGMQMDNQLDNSGMLTPEDVIYSKIVEGARIQDNLQPRMSGDGKMIKSVRFADQLSTRDTERRRVISDISPINREDDHEKVNTGGQLSSTPKKRKLDQPNRSEDVDYNSDASARDGKEDGQSLRPRKQRKPLTPLKNSLPNSQSLHEGTNRNPGDNSHDTKNDRIENEQTVSTVLRASPSHQEPTSFRDIGPSHGDVGDGGHNHSLDGPVDNSTEEEEEGGDNDDYKSNDGGGDKDEDEKEDSSSSSEDDNGDEDGHKGHRYAERQRLSALSIRGNTAPKRAVQRHVQQHRRSTSTSSVRESNQSTAHTGNFHKPIAHPKLSPRRAQKVSLTDYLPESDKAALKVTSYANKGEWPIQGFLRRKRTGLYTIEFRLDHHDHQPSPLVDSVRQAQRPRPKHRFTAEEDALLIELKERQNLPWERIRKRFPGRTAGSLQVHYSTKLKDRTAVPEEMSVEMSVSVGA</sequence>
<keyword evidence="4" id="KW-1185">Reference proteome</keyword>
<dbReference type="OrthoDB" id="10595073at2759"/>
<proteinExistence type="predicted"/>
<feature type="compositionally biased region" description="Basic and acidic residues" evidence="1">
    <location>
        <begin position="221"/>
        <end position="231"/>
    </location>
</feature>
<feature type="compositionally biased region" description="Basic and acidic residues" evidence="1">
    <location>
        <begin position="321"/>
        <end position="332"/>
    </location>
</feature>
<dbReference type="InterPro" id="IPR009057">
    <property type="entry name" value="Homeodomain-like_sf"/>
</dbReference>
<dbReference type="AlphaFoldDB" id="A0A6A6DBQ9"/>
<evidence type="ECO:0000259" key="2">
    <source>
        <dbReference type="SMART" id="SM00717"/>
    </source>
</evidence>